<keyword evidence="2" id="KW-1185">Reference proteome</keyword>
<dbReference type="Proteomes" id="UP000282551">
    <property type="component" value="Chromosome"/>
</dbReference>
<protein>
    <submittedName>
        <fullName evidence="1">Uncharacterized protein</fullName>
    </submittedName>
</protein>
<reference evidence="1 2" key="1">
    <citation type="submission" date="2018-12" db="EMBL/GenBank/DDBJ databases">
        <authorList>
            <consortium name="Pathogen Informatics"/>
        </authorList>
    </citation>
    <scope>NUCLEOTIDE SEQUENCE [LARGE SCALE GENOMIC DNA]</scope>
    <source>
        <strain evidence="1 2">NCTC10485</strain>
    </source>
</reference>
<proteinExistence type="predicted"/>
<evidence type="ECO:0000313" key="2">
    <source>
        <dbReference type="Proteomes" id="UP000282551"/>
    </source>
</evidence>
<dbReference type="EMBL" id="LR134355">
    <property type="protein sequence ID" value="VEG47547.1"/>
    <property type="molecule type" value="Genomic_DNA"/>
</dbReference>
<dbReference type="AlphaFoldDB" id="A0A448I4U8"/>
<name>A0A448I4U8_MYCCI</name>
<organism evidence="1 2">
    <name type="scientific">Mycolicibacterium chitae</name>
    <name type="common">Mycobacterium chitae</name>
    <dbReference type="NCBI Taxonomy" id="1792"/>
    <lineage>
        <taxon>Bacteria</taxon>
        <taxon>Bacillati</taxon>
        <taxon>Actinomycetota</taxon>
        <taxon>Actinomycetes</taxon>
        <taxon>Mycobacteriales</taxon>
        <taxon>Mycobacteriaceae</taxon>
        <taxon>Mycolicibacterium</taxon>
    </lineage>
</organism>
<gene>
    <name evidence="1" type="ORF">NCTC10485_01828</name>
</gene>
<evidence type="ECO:0000313" key="1">
    <source>
        <dbReference type="EMBL" id="VEG47547.1"/>
    </source>
</evidence>
<sequence length="145" mass="14754">MVPSFSSTTADFTSTPCRPALAIAESIGGIVDSTNAHGDATIMNVIARSSVDSRSAPSSSGIVNRATVAATMPTEYRCSTFSMNNCILALLALASATIATMRAITMSAAGRDTRTRRVPVPLTVPAKTSSPGCLVTGSGSPVMVA</sequence>
<accession>A0A448I4U8</accession>